<dbReference type="Pfam" id="PF05437">
    <property type="entry name" value="AzlD"/>
    <property type="match status" value="1"/>
</dbReference>
<proteinExistence type="predicted"/>
<reference evidence="2" key="1">
    <citation type="journal article" date="2021" name="Microb. Physiol.">
        <title>Proteogenomic Insights into the Physiology of Marine, Sulfate-Reducing, Filamentous Desulfonema limicola and Desulfonema magnum.</title>
        <authorList>
            <person name="Schnaars V."/>
            <person name="Wohlbrand L."/>
            <person name="Scheve S."/>
            <person name="Hinrichs C."/>
            <person name="Reinhardt R."/>
            <person name="Rabus R."/>
        </authorList>
    </citation>
    <scope>NUCLEOTIDE SEQUENCE</scope>
    <source>
        <strain evidence="2">5ac10</strain>
    </source>
</reference>
<dbReference type="EMBL" id="CP061799">
    <property type="protein sequence ID" value="QTA83043.1"/>
    <property type="molecule type" value="Genomic_DNA"/>
</dbReference>
<feature type="transmembrane region" description="Helical" evidence="1">
    <location>
        <begin position="66"/>
        <end position="82"/>
    </location>
</feature>
<dbReference type="InterPro" id="IPR008407">
    <property type="entry name" value="Brnchd-chn_aa_trnsp_AzlD"/>
</dbReference>
<keyword evidence="1" id="KW-0472">Membrane</keyword>
<keyword evidence="1" id="KW-1133">Transmembrane helix</keyword>
<dbReference type="Proteomes" id="UP000663720">
    <property type="component" value="Chromosome"/>
</dbReference>
<dbReference type="KEGG" id="dli:dnl_54360"/>
<feature type="transmembrane region" description="Helical" evidence="1">
    <location>
        <begin position="33"/>
        <end position="54"/>
    </location>
</feature>
<dbReference type="AlphaFoldDB" id="A0A975BD24"/>
<name>A0A975BD24_9BACT</name>
<keyword evidence="3" id="KW-1185">Reference proteome</keyword>
<evidence type="ECO:0000256" key="1">
    <source>
        <dbReference type="SAM" id="Phobius"/>
    </source>
</evidence>
<evidence type="ECO:0000313" key="2">
    <source>
        <dbReference type="EMBL" id="QTA83043.1"/>
    </source>
</evidence>
<organism evidence="2 3">
    <name type="scientific">Desulfonema limicola</name>
    <dbReference type="NCBI Taxonomy" id="45656"/>
    <lineage>
        <taxon>Bacteria</taxon>
        <taxon>Pseudomonadati</taxon>
        <taxon>Thermodesulfobacteriota</taxon>
        <taxon>Desulfobacteria</taxon>
        <taxon>Desulfobacterales</taxon>
        <taxon>Desulfococcaceae</taxon>
        <taxon>Desulfonema</taxon>
    </lineage>
</organism>
<protein>
    <submittedName>
        <fullName evidence="2">Branched-chain amino acid transport domain-containing protein</fullName>
    </submittedName>
</protein>
<evidence type="ECO:0000313" key="3">
    <source>
        <dbReference type="Proteomes" id="UP000663720"/>
    </source>
</evidence>
<keyword evidence="1" id="KW-0812">Transmembrane</keyword>
<gene>
    <name evidence="2" type="ORF">dnl_54360</name>
</gene>
<sequence>MTYLLRIGGLLLASKLPASGRVKYFMDALPGTILLSLIAPGVFSAGLWGGIAALSTAVCTYKTGNVFFSMIIGVVIVAASRLF</sequence>
<accession>A0A975BD24</accession>